<dbReference type="PANTHER" id="PTHR32263:SF14">
    <property type="entry name" value="INACTIVE POLY [ADP-RIBOSE] POLYMERASE SRO2-RELATED"/>
    <property type="match status" value="1"/>
</dbReference>
<dbReference type="InterPro" id="IPR044964">
    <property type="entry name" value="RCD1/SRO1-5"/>
</dbReference>
<protein>
    <submittedName>
        <fullName evidence="1">Uncharacterized protein</fullName>
    </submittedName>
</protein>
<reference evidence="1" key="1">
    <citation type="journal article" date="2023" name="Plant J.">
        <title>Genome sequences and population genomics provide insights into the demographic history, inbreeding, and mutation load of two 'living fossil' tree species of Dipteronia.</title>
        <authorList>
            <person name="Feng Y."/>
            <person name="Comes H.P."/>
            <person name="Chen J."/>
            <person name="Zhu S."/>
            <person name="Lu R."/>
            <person name="Zhang X."/>
            <person name="Li P."/>
            <person name="Qiu J."/>
            <person name="Olsen K.M."/>
            <person name="Qiu Y."/>
        </authorList>
    </citation>
    <scope>NUCLEOTIDE SEQUENCE</scope>
    <source>
        <strain evidence="1">KIB01</strain>
    </source>
</reference>
<evidence type="ECO:0000313" key="1">
    <source>
        <dbReference type="EMBL" id="KAK2636488.1"/>
    </source>
</evidence>
<keyword evidence="2" id="KW-1185">Reference proteome</keyword>
<gene>
    <name evidence="1" type="ORF">Ddye_031280</name>
</gene>
<evidence type="ECO:0000313" key="2">
    <source>
        <dbReference type="Proteomes" id="UP001280121"/>
    </source>
</evidence>
<name>A0AAD9TIZ7_9ROSI</name>
<dbReference type="PANTHER" id="PTHR32263">
    <property type="entry name" value="INACTIVE POLY [ADP-RIBOSE] POLYMERASE SRO4-RELATED"/>
    <property type="match status" value="1"/>
</dbReference>
<dbReference type="AlphaFoldDB" id="A0AAD9TIZ7"/>
<dbReference type="Gene3D" id="3.90.228.10">
    <property type="match status" value="1"/>
</dbReference>
<comment type="caution">
    <text evidence="1">The sequence shown here is derived from an EMBL/GenBank/DDBJ whole genome shotgun (WGS) entry which is preliminary data.</text>
</comment>
<organism evidence="1 2">
    <name type="scientific">Dipteronia dyeriana</name>
    <dbReference type="NCBI Taxonomy" id="168575"/>
    <lineage>
        <taxon>Eukaryota</taxon>
        <taxon>Viridiplantae</taxon>
        <taxon>Streptophyta</taxon>
        <taxon>Embryophyta</taxon>
        <taxon>Tracheophyta</taxon>
        <taxon>Spermatophyta</taxon>
        <taxon>Magnoliopsida</taxon>
        <taxon>eudicotyledons</taxon>
        <taxon>Gunneridae</taxon>
        <taxon>Pentapetalae</taxon>
        <taxon>rosids</taxon>
        <taxon>malvids</taxon>
        <taxon>Sapindales</taxon>
        <taxon>Sapindaceae</taxon>
        <taxon>Hippocastanoideae</taxon>
        <taxon>Acereae</taxon>
        <taxon>Dipteronia</taxon>
    </lineage>
</organism>
<proteinExistence type="predicted"/>
<accession>A0AAD9TIZ7</accession>
<dbReference type="Proteomes" id="UP001280121">
    <property type="component" value="Unassembled WGS sequence"/>
</dbReference>
<sequence length="368" mass="40461">MPSLVCELEKFVKNECLSNSLGRAKLKTIIQQDSFELCCMDTGYGYNTIRRYDSIADLVDDKNSVVWHGLWSSLASLPMHLGFFTGLASYCWALFLCRINRSIMEPGNNAVQVTIDIDYSEIPKADGHSDTDEPNSGLDAPFRFFTDNGMLKVDEASNDYSALKKIFLFGMRSVAEETRIVGIYKNMSSSLIGQARLKSFKIFMDAMARKCVGNAIVTLACTAPPGTRFVRFSVTGSAKLVRSLETAKLMAMASICPMAKMDENGLRHVLFCRVILGNMETVPTGSGQFHPSIPEYDSGVDNLGAPSRFCQYCTNCEPIVVKGFDNNQNSIKANKIPWGEFELKVAEVSGVKLLNTIPKLGGHSVGAT</sequence>
<dbReference type="EMBL" id="JANJYI010000009">
    <property type="protein sequence ID" value="KAK2636488.1"/>
    <property type="molecule type" value="Genomic_DNA"/>
</dbReference>